<dbReference type="InterPro" id="IPR046357">
    <property type="entry name" value="PPIase_dom_sf"/>
</dbReference>
<dbReference type="PROSITE" id="PS50059">
    <property type="entry name" value="FKBP_PPIASE"/>
    <property type="match status" value="1"/>
</dbReference>
<dbReference type="PROSITE" id="PS51504">
    <property type="entry name" value="H15"/>
    <property type="match status" value="1"/>
</dbReference>
<protein>
    <recommendedName>
        <fullName evidence="2 5">peptidylprolyl isomerase</fullName>
        <ecNumber evidence="2 5">5.2.1.8</ecNumber>
    </recommendedName>
</protein>
<evidence type="ECO:0000256" key="3">
    <source>
        <dbReference type="ARBA" id="ARBA00023110"/>
    </source>
</evidence>
<dbReference type="InterPro" id="IPR036388">
    <property type="entry name" value="WH-like_DNA-bd_sf"/>
</dbReference>
<dbReference type="PANTHER" id="PTHR45779">
    <property type="entry name" value="PEPTIDYLPROLYL ISOMERASE"/>
    <property type="match status" value="1"/>
</dbReference>
<dbReference type="AlphaFoldDB" id="A0A7S0UGB2"/>
<organism evidence="8">
    <name type="scientific">Pseudo-nitzschia delicatissima</name>
    <dbReference type="NCBI Taxonomy" id="44447"/>
    <lineage>
        <taxon>Eukaryota</taxon>
        <taxon>Sar</taxon>
        <taxon>Stramenopiles</taxon>
        <taxon>Ochrophyta</taxon>
        <taxon>Bacillariophyta</taxon>
        <taxon>Bacillariophyceae</taxon>
        <taxon>Bacillariophycidae</taxon>
        <taxon>Bacillariales</taxon>
        <taxon>Bacillariaceae</taxon>
        <taxon>Pseudo-nitzschia</taxon>
    </lineage>
</organism>
<evidence type="ECO:0000259" key="6">
    <source>
        <dbReference type="PROSITE" id="PS50059"/>
    </source>
</evidence>
<dbReference type="EMBL" id="HBFL01002529">
    <property type="protein sequence ID" value="CAD8761761.1"/>
    <property type="molecule type" value="Transcribed_RNA"/>
</dbReference>
<comment type="catalytic activity">
    <reaction evidence="1 5">
        <text>[protein]-peptidylproline (omega=180) = [protein]-peptidylproline (omega=0)</text>
        <dbReference type="Rhea" id="RHEA:16237"/>
        <dbReference type="Rhea" id="RHEA-COMP:10747"/>
        <dbReference type="Rhea" id="RHEA-COMP:10748"/>
        <dbReference type="ChEBI" id="CHEBI:83833"/>
        <dbReference type="ChEBI" id="CHEBI:83834"/>
        <dbReference type="EC" id="5.2.1.8"/>
    </reaction>
</comment>
<dbReference type="InterPro" id="IPR036390">
    <property type="entry name" value="WH_DNA-bd_sf"/>
</dbReference>
<dbReference type="InterPro" id="IPR001179">
    <property type="entry name" value="PPIase_FKBP_dom"/>
</dbReference>
<evidence type="ECO:0000313" key="8">
    <source>
        <dbReference type="EMBL" id="CAD8761761.1"/>
    </source>
</evidence>
<dbReference type="SMART" id="SM00526">
    <property type="entry name" value="H15"/>
    <property type="match status" value="1"/>
</dbReference>
<dbReference type="GO" id="GO:0006334">
    <property type="term" value="P:nucleosome assembly"/>
    <property type="evidence" value="ECO:0007669"/>
    <property type="project" value="InterPro"/>
</dbReference>
<keyword evidence="3 5" id="KW-0697">Rotamase</keyword>
<dbReference type="GO" id="GO:0003755">
    <property type="term" value="F:peptidyl-prolyl cis-trans isomerase activity"/>
    <property type="evidence" value="ECO:0007669"/>
    <property type="project" value="UniProtKB-KW"/>
</dbReference>
<sequence length="200" mass="22033">MPPKKKQKETALDKIVYAIRELKDPGTKGSSRKSIEKFIKSEFDYDNSNALKKAFKKGVTDNVLVQTGQSFRVAKDPILEKQEAEEDKLKIEDLTPFSNKGYDKNDDSPTAQPGDAVTVAYKGTLDDGYEFDKASKFTFVLGAGEVIKGWDLGIANMKVGGKRKLVVPSKLGYGKRGCAPDIPPNATLNFIVTLKGLKKR</sequence>
<dbReference type="EC" id="5.2.1.8" evidence="2 5"/>
<dbReference type="InterPro" id="IPR005818">
    <property type="entry name" value="Histone_H1/H5_H15"/>
</dbReference>
<dbReference type="FunFam" id="3.10.50.40:FF:000006">
    <property type="entry name" value="Peptidyl-prolyl cis-trans isomerase"/>
    <property type="match status" value="1"/>
</dbReference>
<dbReference type="SUPFAM" id="SSF46785">
    <property type="entry name" value="Winged helix' DNA-binding domain"/>
    <property type="match status" value="1"/>
</dbReference>
<dbReference type="SUPFAM" id="SSF54534">
    <property type="entry name" value="FKBP-like"/>
    <property type="match status" value="1"/>
</dbReference>
<dbReference type="GO" id="GO:0003677">
    <property type="term" value="F:DNA binding"/>
    <property type="evidence" value="ECO:0007669"/>
    <property type="project" value="InterPro"/>
</dbReference>
<evidence type="ECO:0000256" key="2">
    <source>
        <dbReference type="ARBA" id="ARBA00013194"/>
    </source>
</evidence>
<dbReference type="Gene3D" id="3.10.50.40">
    <property type="match status" value="1"/>
</dbReference>
<evidence type="ECO:0000259" key="7">
    <source>
        <dbReference type="PROSITE" id="PS51504"/>
    </source>
</evidence>
<evidence type="ECO:0000256" key="4">
    <source>
        <dbReference type="ARBA" id="ARBA00023235"/>
    </source>
</evidence>
<dbReference type="Pfam" id="PF00254">
    <property type="entry name" value="FKBP_C"/>
    <property type="match status" value="1"/>
</dbReference>
<evidence type="ECO:0000256" key="1">
    <source>
        <dbReference type="ARBA" id="ARBA00000971"/>
    </source>
</evidence>
<feature type="domain" description="H15" evidence="7">
    <location>
        <begin position="7"/>
        <end position="75"/>
    </location>
</feature>
<evidence type="ECO:0000256" key="5">
    <source>
        <dbReference type="PROSITE-ProRule" id="PRU00277"/>
    </source>
</evidence>
<feature type="domain" description="PPIase FKBP-type" evidence="6">
    <location>
        <begin position="114"/>
        <end position="198"/>
    </location>
</feature>
<dbReference type="GO" id="GO:0000786">
    <property type="term" value="C:nucleosome"/>
    <property type="evidence" value="ECO:0007669"/>
    <property type="project" value="InterPro"/>
</dbReference>
<dbReference type="Pfam" id="PF00538">
    <property type="entry name" value="Linker_histone"/>
    <property type="match status" value="1"/>
</dbReference>
<keyword evidence="4 5" id="KW-0413">Isomerase</keyword>
<gene>
    <name evidence="8" type="ORF">PDEL1432_LOCUS1801</name>
</gene>
<name>A0A7S0UGB2_9STRA</name>
<dbReference type="InterPro" id="IPR044609">
    <property type="entry name" value="FKBP2/11"/>
</dbReference>
<reference evidence="8" key="1">
    <citation type="submission" date="2021-01" db="EMBL/GenBank/DDBJ databases">
        <authorList>
            <person name="Corre E."/>
            <person name="Pelletier E."/>
            <person name="Niang G."/>
            <person name="Scheremetjew M."/>
            <person name="Finn R."/>
            <person name="Kale V."/>
            <person name="Holt S."/>
            <person name="Cochrane G."/>
            <person name="Meng A."/>
            <person name="Brown T."/>
            <person name="Cohen L."/>
        </authorList>
    </citation>
    <scope>NUCLEOTIDE SEQUENCE</scope>
    <source>
        <strain evidence="8">UNC1205</strain>
    </source>
</reference>
<dbReference type="PANTHER" id="PTHR45779:SF7">
    <property type="entry name" value="PEPTIDYLPROLYL ISOMERASE"/>
    <property type="match status" value="1"/>
</dbReference>
<dbReference type="Gene3D" id="1.10.10.10">
    <property type="entry name" value="Winged helix-like DNA-binding domain superfamily/Winged helix DNA-binding domain"/>
    <property type="match status" value="1"/>
</dbReference>
<proteinExistence type="predicted"/>
<accession>A0A7S0UGB2</accession>